<feature type="compositionally biased region" description="Polar residues" evidence="1">
    <location>
        <begin position="22"/>
        <end position="43"/>
    </location>
</feature>
<feature type="compositionally biased region" description="Polar residues" evidence="1">
    <location>
        <begin position="270"/>
        <end position="295"/>
    </location>
</feature>
<evidence type="ECO:0000256" key="1">
    <source>
        <dbReference type="SAM" id="MobiDB-lite"/>
    </source>
</evidence>
<feature type="region of interest" description="Disordered" evidence="1">
    <location>
        <begin position="443"/>
        <end position="484"/>
    </location>
</feature>
<organism evidence="2 3">
    <name type="scientific">Acaromyces ingoldii</name>
    <dbReference type="NCBI Taxonomy" id="215250"/>
    <lineage>
        <taxon>Eukaryota</taxon>
        <taxon>Fungi</taxon>
        <taxon>Dikarya</taxon>
        <taxon>Basidiomycota</taxon>
        <taxon>Ustilaginomycotina</taxon>
        <taxon>Exobasidiomycetes</taxon>
        <taxon>Exobasidiales</taxon>
        <taxon>Cryptobasidiaceae</taxon>
        <taxon>Acaromyces</taxon>
    </lineage>
</organism>
<proteinExistence type="predicted"/>
<dbReference type="Proteomes" id="UP000245768">
    <property type="component" value="Unassembled WGS sequence"/>
</dbReference>
<dbReference type="AlphaFoldDB" id="A0A316Z1M8"/>
<feature type="compositionally biased region" description="Low complexity" evidence="1">
    <location>
        <begin position="296"/>
        <end position="335"/>
    </location>
</feature>
<dbReference type="GeneID" id="37047382"/>
<evidence type="ECO:0000313" key="3">
    <source>
        <dbReference type="Proteomes" id="UP000245768"/>
    </source>
</evidence>
<feature type="compositionally biased region" description="Basic and acidic residues" evidence="1">
    <location>
        <begin position="346"/>
        <end position="359"/>
    </location>
</feature>
<gene>
    <name evidence="2" type="ORF">FA10DRAFT_41186</name>
</gene>
<dbReference type="RefSeq" id="XP_025381293.1">
    <property type="nucleotide sequence ID" value="XM_025525466.1"/>
</dbReference>
<feature type="region of interest" description="Disordered" evidence="1">
    <location>
        <begin position="696"/>
        <end position="730"/>
    </location>
</feature>
<feature type="region of interest" description="Disordered" evidence="1">
    <location>
        <begin position="531"/>
        <end position="581"/>
    </location>
</feature>
<feature type="compositionally biased region" description="Low complexity" evidence="1">
    <location>
        <begin position="696"/>
        <end position="716"/>
    </location>
</feature>
<feature type="region of interest" description="Disordered" evidence="1">
    <location>
        <begin position="376"/>
        <end position="414"/>
    </location>
</feature>
<feature type="region of interest" description="Disordered" evidence="1">
    <location>
        <begin position="1"/>
        <end position="144"/>
    </location>
</feature>
<reference evidence="2 3" key="1">
    <citation type="journal article" date="2018" name="Mol. Biol. Evol.">
        <title>Broad Genomic Sampling Reveals a Smut Pathogenic Ancestry of the Fungal Clade Ustilaginomycotina.</title>
        <authorList>
            <person name="Kijpornyongpan T."/>
            <person name="Mondo S.J."/>
            <person name="Barry K."/>
            <person name="Sandor L."/>
            <person name="Lee J."/>
            <person name="Lipzen A."/>
            <person name="Pangilinan J."/>
            <person name="LaButti K."/>
            <person name="Hainaut M."/>
            <person name="Henrissat B."/>
            <person name="Grigoriev I.V."/>
            <person name="Spatafora J.W."/>
            <person name="Aime M.C."/>
        </authorList>
    </citation>
    <scope>NUCLEOTIDE SEQUENCE [LARGE SCALE GENOMIC DNA]</scope>
    <source>
        <strain evidence="2 3">MCA 4198</strain>
    </source>
</reference>
<name>A0A316Z1M8_9BASI</name>
<feature type="compositionally biased region" description="Low complexity" evidence="1">
    <location>
        <begin position="259"/>
        <end position="269"/>
    </location>
</feature>
<feature type="region of interest" description="Disordered" evidence="1">
    <location>
        <begin position="770"/>
        <end position="790"/>
    </location>
</feature>
<feature type="compositionally biased region" description="Low complexity" evidence="1">
    <location>
        <begin position="537"/>
        <end position="561"/>
    </location>
</feature>
<feature type="compositionally biased region" description="Low complexity" evidence="1">
    <location>
        <begin position="378"/>
        <end position="388"/>
    </location>
</feature>
<dbReference type="EMBL" id="KZ819634">
    <property type="protein sequence ID" value="PWN94095.1"/>
    <property type="molecule type" value="Genomic_DNA"/>
</dbReference>
<feature type="region of interest" description="Disordered" evidence="1">
    <location>
        <begin position="606"/>
        <end position="636"/>
    </location>
</feature>
<feature type="region of interest" description="Disordered" evidence="1">
    <location>
        <begin position="158"/>
        <end position="186"/>
    </location>
</feature>
<keyword evidence="3" id="KW-1185">Reference proteome</keyword>
<evidence type="ECO:0000313" key="2">
    <source>
        <dbReference type="EMBL" id="PWN94095.1"/>
    </source>
</evidence>
<dbReference type="InParanoid" id="A0A316Z1M8"/>
<sequence length="790" mass="84890">MAIARRLRMGAPFSLSADKRTVNSNKARGATSFNQPSLHTASSGREEKQKKRGSSDDENKDDADDDDDDEPLWGSPLNDEVLQEGIVILARPRPRARRPQLSSTASDDNSQRGMARSQSQPNLRRRPPDKFPLSPRRDWPAGGSEQISCGIGVGQIRGRSCTDAHGPRLRPLEPAHPLSSTTSSSFSSRFNPLLQINHDAGGGGGNLAPSSEGFTHSYRHCPQPLFNDDNQAAPASVAILPSYRGYFCAPPEHERRGRSASLASSSIGSTDAQPSSTSSYLERRNINATPSSPCDPTSSFTSSPLSPSSSCSSSTHSTEMPTGSISPASSSSTRTIRTHDITAPFREARAVTASREEAKGASLGRKFRKAVSHLALKSPSSTTSSSSSMASHLDKPLPPITPITPRTTCGARQPHDKVSQILGLPDYIAETLPANAILEGPSWRVSTDTVGPIDDDDDDDEHSKPASEHSTLSPSPPPSSHLRTVGSCLSLTPSLIADCFTCHKLESVLERSEEEEVRTVANLGRVLNASRGNDTESAASSYDSSYASSSTSAPSTLASSSIHQHRSDTAAPFGPSQRSQRNRAWRDELCRSLSYHNPFIFDLDVDEGNQEDSFSGENSDSDCKAGDPWPDEPLEFPIGEASKSYIEAAFPPLHDRHSSSTCASTTSTMSNFIASTSTRSKRSESSSTFLSLCTPTTPTFSSTASSSAVSSPSSALDGYLEQKSSRETEEGELTFFHRREGRGQEFPKLHKHLSTTESIDEMLGLAIDSFPLPPLSPTTLRSSKAKDNGY</sequence>
<feature type="compositionally biased region" description="Polar residues" evidence="1">
    <location>
        <begin position="100"/>
        <end position="122"/>
    </location>
</feature>
<feature type="compositionally biased region" description="Basic and acidic residues" evidence="1">
    <location>
        <begin position="44"/>
        <end position="57"/>
    </location>
</feature>
<feature type="region of interest" description="Disordered" evidence="1">
    <location>
        <begin position="257"/>
        <end position="364"/>
    </location>
</feature>
<protein>
    <submittedName>
        <fullName evidence="2">Uncharacterized protein</fullName>
    </submittedName>
</protein>
<feature type="compositionally biased region" description="Basic and acidic residues" evidence="1">
    <location>
        <begin position="160"/>
        <end position="173"/>
    </location>
</feature>
<feature type="compositionally biased region" description="Acidic residues" evidence="1">
    <location>
        <begin position="58"/>
        <end position="71"/>
    </location>
</feature>
<accession>A0A316Z1M8</accession>